<name>A0A543BTM6_9ACTN</name>
<dbReference type="PANTHER" id="PTHR42756:SF1">
    <property type="entry name" value="TRANSCRIPTIONAL REPRESSOR OF EMRAB OPERON"/>
    <property type="match status" value="1"/>
</dbReference>
<keyword evidence="2 5" id="KW-0238">DNA-binding</keyword>
<evidence type="ECO:0000256" key="2">
    <source>
        <dbReference type="ARBA" id="ARBA00023125"/>
    </source>
</evidence>
<keyword evidence="1" id="KW-0805">Transcription regulation</keyword>
<comment type="caution">
    <text evidence="5">The sequence shown here is derived from an EMBL/GenBank/DDBJ whole genome shotgun (WGS) entry which is preliminary data.</text>
</comment>
<protein>
    <submittedName>
        <fullName evidence="5">DNA-binding MarR family transcriptional regulator</fullName>
    </submittedName>
</protein>
<dbReference type="PROSITE" id="PS50995">
    <property type="entry name" value="HTH_MARR_2"/>
    <property type="match status" value="1"/>
</dbReference>
<keyword evidence="6" id="KW-1185">Reference proteome</keyword>
<dbReference type="RefSeq" id="WP_141963856.1">
    <property type="nucleotide sequence ID" value="NZ_VFOZ01000003.1"/>
</dbReference>
<reference evidence="5 6" key="1">
    <citation type="submission" date="2019-06" db="EMBL/GenBank/DDBJ databases">
        <title>Sequencing the genomes of 1000 actinobacteria strains.</title>
        <authorList>
            <person name="Klenk H.-P."/>
        </authorList>
    </citation>
    <scope>NUCLEOTIDE SEQUENCE [LARGE SCALE GENOMIC DNA]</scope>
    <source>
        <strain evidence="5 6">DSM 102200</strain>
    </source>
</reference>
<dbReference type="GO" id="GO:0003700">
    <property type="term" value="F:DNA-binding transcription factor activity"/>
    <property type="evidence" value="ECO:0007669"/>
    <property type="project" value="InterPro"/>
</dbReference>
<dbReference type="Proteomes" id="UP000316096">
    <property type="component" value="Unassembled WGS sequence"/>
</dbReference>
<dbReference type="EMBL" id="VFOZ01000003">
    <property type="protein sequence ID" value="TQL88086.1"/>
    <property type="molecule type" value="Genomic_DNA"/>
</dbReference>
<dbReference type="Gene3D" id="1.10.10.10">
    <property type="entry name" value="Winged helix-like DNA-binding domain superfamily/Winged helix DNA-binding domain"/>
    <property type="match status" value="1"/>
</dbReference>
<evidence type="ECO:0000259" key="4">
    <source>
        <dbReference type="PROSITE" id="PS50995"/>
    </source>
</evidence>
<dbReference type="PRINTS" id="PR00598">
    <property type="entry name" value="HTHMARR"/>
</dbReference>
<evidence type="ECO:0000313" key="6">
    <source>
        <dbReference type="Proteomes" id="UP000316096"/>
    </source>
</evidence>
<dbReference type="InterPro" id="IPR036390">
    <property type="entry name" value="WH_DNA-bd_sf"/>
</dbReference>
<accession>A0A543BTM6</accession>
<sequence length="167" mass="19027">MRESDEVDKVIEQWRRERSDLDLWPVEVLARVTRFAAIMNRSFDEVFARHGLRNGEFDVLAAIRRSGPPYVVTPSGLSEQLMLSRAGMTNRLDRLDRAGLIHRRLDPEDRRSFLVTLTDKGMATVDAAMSNHAANEAALLSGLSQRQQHQLDDAMYTLLHAVKNRDI</sequence>
<dbReference type="PANTHER" id="PTHR42756">
    <property type="entry name" value="TRANSCRIPTIONAL REGULATOR, MARR"/>
    <property type="match status" value="1"/>
</dbReference>
<dbReference type="SUPFAM" id="SSF46785">
    <property type="entry name" value="Winged helix' DNA-binding domain"/>
    <property type="match status" value="1"/>
</dbReference>
<organism evidence="5 6">
    <name type="scientific">Actinoallomurus bryophytorum</name>
    <dbReference type="NCBI Taxonomy" id="1490222"/>
    <lineage>
        <taxon>Bacteria</taxon>
        <taxon>Bacillati</taxon>
        <taxon>Actinomycetota</taxon>
        <taxon>Actinomycetes</taxon>
        <taxon>Streptosporangiales</taxon>
        <taxon>Thermomonosporaceae</taxon>
        <taxon>Actinoallomurus</taxon>
    </lineage>
</organism>
<evidence type="ECO:0000313" key="5">
    <source>
        <dbReference type="EMBL" id="TQL88086.1"/>
    </source>
</evidence>
<dbReference type="GO" id="GO:0003677">
    <property type="term" value="F:DNA binding"/>
    <property type="evidence" value="ECO:0007669"/>
    <property type="project" value="UniProtKB-KW"/>
</dbReference>
<dbReference type="AlphaFoldDB" id="A0A543BTM6"/>
<dbReference type="OrthoDB" id="3237509at2"/>
<dbReference type="SMART" id="SM00347">
    <property type="entry name" value="HTH_MARR"/>
    <property type="match status" value="1"/>
</dbReference>
<feature type="domain" description="HTH marR-type" evidence="4">
    <location>
        <begin position="25"/>
        <end position="160"/>
    </location>
</feature>
<proteinExistence type="predicted"/>
<gene>
    <name evidence="5" type="ORF">FB559_8700</name>
</gene>
<dbReference type="Pfam" id="PF12802">
    <property type="entry name" value="MarR_2"/>
    <property type="match status" value="1"/>
</dbReference>
<evidence type="ECO:0000256" key="3">
    <source>
        <dbReference type="ARBA" id="ARBA00023163"/>
    </source>
</evidence>
<evidence type="ECO:0000256" key="1">
    <source>
        <dbReference type="ARBA" id="ARBA00023015"/>
    </source>
</evidence>
<dbReference type="InterPro" id="IPR000835">
    <property type="entry name" value="HTH_MarR-typ"/>
</dbReference>
<dbReference type="InterPro" id="IPR036388">
    <property type="entry name" value="WH-like_DNA-bd_sf"/>
</dbReference>
<keyword evidence="3" id="KW-0804">Transcription</keyword>